<protein>
    <recommendedName>
        <fullName evidence="2">dUTP diphosphatase</fullName>
        <ecNumber evidence="2">3.6.1.23</ecNumber>
    </recommendedName>
</protein>
<dbReference type="EC" id="3.6.1.23" evidence="2"/>
<dbReference type="OrthoDB" id="9809956at2"/>
<keyword evidence="3" id="KW-0378">Hydrolase</keyword>
<dbReference type="GO" id="GO:0000287">
    <property type="term" value="F:magnesium ion binding"/>
    <property type="evidence" value="ECO:0007669"/>
    <property type="project" value="InterPro"/>
</dbReference>
<dbReference type="CDD" id="cd07557">
    <property type="entry name" value="trimeric_dUTPase"/>
    <property type="match status" value="1"/>
</dbReference>
<gene>
    <name evidence="7" type="ORF">D3Z33_14200</name>
</gene>
<dbReference type="Gene3D" id="2.70.40.10">
    <property type="match status" value="1"/>
</dbReference>
<dbReference type="InterPro" id="IPR008181">
    <property type="entry name" value="dUTPase"/>
</dbReference>
<dbReference type="GO" id="GO:0006226">
    <property type="term" value="P:dUMP biosynthetic process"/>
    <property type="evidence" value="ECO:0007669"/>
    <property type="project" value="InterPro"/>
</dbReference>
<comment type="similarity">
    <text evidence="1">Belongs to the dUTPase family.</text>
</comment>
<dbReference type="Pfam" id="PF00692">
    <property type="entry name" value="dUTPase"/>
    <property type="match status" value="1"/>
</dbReference>
<evidence type="ECO:0000256" key="5">
    <source>
        <dbReference type="ARBA" id="ARBA00047686"/>
    </source>
</evidence>
<evidence type="ECO:0000256" key="1">
    <source>
        <dbReference type="ARBA" id="ARBA00006581"/>
    </source>
</evidence>
<reference evidence="7 8" key="1">
    <citation type="submission" date="2018-08" db="EMBL/GenBank/DDBJ databases">
        <title>Murine metabolic-syndrome-specific gut microbial biobank.</title>
        <authorList>
            <person name="Liu C."/>
        </authorList>
    </citation>
    <scope>NUCLEOTIDE SEQUENCE [LARGE SCALE GENOMIC DNA]</scope>
    <source>
        <strain evidence="7 8">583</strain>
    </source>
</reference>
<name>A0A845R0Q4_9CLOT</name>
<proteinExistence type="inferred from homology"/>
<dbReference type="GO" id="GO:0046081">
    <property type="term" value="P:dUTP catabolic process"/>
    <property type="evidence" value="ECO:0007669"/>
    <property type="project" value="InterPro"/>
</dbReference>
<keyword evidence="4" id="KW-0546">Nucleotide metabolism</keyword>
<evidence type="ECO:0000256" key="3">
    <source>
        <dbReference type="ARBA" id="ARBA00022801"/>
    </source>
</evidence>
<dbReference type="GO" id="GO:0004170">
    <property type="term" value="F:dUTP diphosphatase activity"/>
    <property type="evidence" value="ECO:0007669"/>
    <property type="project" value="UniProtKB-EC"/>
</dbReference>
<feature type="domain" description="dUTPase-like" evidence="6">
    <location>
        <begin position="22"/>
        <end position="151"/>
    </location>
</feature>
<comment type="catalytic activity">
    <reaction evidence="5">
        <text>dUTP + H2O = dUMP + diphosphate + H(+)</text>
        <dbReference type="Rhea" id="RHEA:10248"/>
        <dbReference type="ChEBI" id="CHEBI:15377"/>
        <dbReference type="ChEBI" id="CHEBI:15378"/>
        <dbReference type="ChEBI" id="CHEBI:33019"/>
        <dbReference type="ChEBI" id="CHEBI:61555"/>
        <dbReference type="ChEBI" id="CHEBI:246422"/>
        <dbReference type="EC" id="3.6.1.23"/>
    </reaction>
</comment>
<accession>A0A845R0Q4</accession>
<evidence type="ECO:0000259" key="6">
    <source>
        <dbReference type="Pfam" id="PF00692"/>
    </source>
</evidence>
<dbReference type="SUPFAM" id="SSF51283">
    <property type="entry name" value="dUTPase-like"/>
    <property type="match status" value="1"/>
</dbReference>
<organism evidence="7 8">
    <name type="scientific">Senegalia massiliensis</name>
    <dbReference type="NCBI Taxonomy" id="1720316"/>
    <lineage>
        <taxon>Bacteria</taxon>
        <taxon>Bacillati</taxon>
        <taxon>Bacillota</taxon>
        <taxon>Clostridia</taxon>
        <taxon>Eubacteriales</taxon>
        <taxon>Clostridiaceae</taxon>
        <taxon>Senegalia</taxon>
    </lineage>
</organism>
<evidence type="ECO:0000313" key="7">
    <source>
        <dbReference type="EMBL" id="NBI08010.1"/>
    </source>
</evidence>
<dbReference type="PANTHER" id="PTHR11241:SF0">
    <property type="entry name" value="DEOXYURIDINE 5'-TRIPHOSPHATE NUCLEOTIDOHYDROLASE"/>
    <property type="match status" value="1"/>
</dbReference>
<dbReference type="EMBL" id="QXXA01000018">
    <property type="protein sequence ID" value="NBI08010.1"/>
    <property type="molecule type" value="Genomic_DNA"/>
</dbReference>
<dbReference type="InterPro" id="IPR033704">
    <property type="entry name" value="dUTPase_trimeric"/>
</dbReference>
<dbReference type="PANTHER" id="PTHR11241">
    <property type="entry name" value="DEOXYURIDINE 5'-TRIPHOSPHATE NUCLEOTIDOHYDROLASE"/>
    <property type="match status" value="1"/>
</dbReference>
<comment type="caution">
    <text evidence="7">The sequence shown here is derived from an EMBL/GenBank/DDBJ whole genome shotgun (WGS) entry which is preliminary data.</text>
</comment>
<dbReference type="InterPro" id="IPR029054">
    <property type="entry name" value="dUTPase-like"/>
</dbReference>
<sequence length="154" mass="17254">MQLKVRGFELVDDEFRVHKEKEINIPLRASTGSAGYDIYTPEKFIIKPQETKIIWTDIKAYMLDNEVLQVYIRSSIGIKKGLVLANGTGIIDKDYYSNPSNDGNIGVAITNISKKTVEINQNERIAQGLFINYLLTDNDNTKNKRIGGIGSTGK</sequence>
<evidence type="ECO:0000256" key="4">
    <source>
        <dbReference type="ARBA" id="ARBA00023080"/>
    </source>
</evidence>
<dbReference type="AlphaFoldDB" id="A0A845R0Q4"/>
<dbReference type="InterPro" id="IPR036157">
    <property type="entry name" value="dUTPase-like_sf"/>
</dbReference>
<evidence type="ECO:0000313" key="8">
    <source>
        <dbReference type="Proteomes" id="UP000467132"/>
    </source>
</evidence>
<evidence type="ECO:0000256" key="2">
    <source>
        <dbReference type="ARBA" id="ARBA00012379"/>
    </source>
</evidence>
<dbReference type="Proteomes" id="UP000467132">
    <property type="component" value="Unassembled WGS sequence"/>
</dbReference>
<keyword evidence="8" id="KW-1185">Reference proteome</keyword>